<dbReference type="EMBL" id="AP019755">
    <property type="protein sequence ID" value="BBL35022.1"/>
    <property type="molecule type" value="Genomic_DNA"/>
</dbReference>
<dbReference type="NCBIfam" id="TIGR02532">
    <property type="entry name" value="IV_pilin_GFxxxE"/>
    <property type="match status" value="1"/>
</dbReference>
<accession>A0A4Y1YLK6</accession>
<name>A0A4Y1YLK6_9PROT</name>
<evidence type="ECO:0000313" key="3">
    <source>
        <dbReference type="EMBL" id="BBL35022.1"/>
    </source>
</evidence>
<reference evidence="3 4" key="1">
    <citation type="submission" date="2019-06" db="EMBL/GenBank/DDBJ databases">
        <title>Nitrosomonas stercoris KYUHI-S whole genome shotgun sequence.</title>
        <authorList>
            <person name="Nakagawa T."/>
            <person name="Tsuchiya Y."/>
            <person name="Takahashi R."/>
        </authorList>
    </citation>
    <scope>NUCLEOTIDE SEQUENCE [LARGE SCALE GENOMIC DNA]</scope>
    <source>
        <strain evidence="3 4">KYUHI-S</strain>
    </source>
</reference>
<keyword evidence="2" id="KW-0472">Membrane</keyword>
<dbReference type="Pfam" id="PF07963">
    <property type="entry name" value="N_methyl"/>
    <property type="match status" value="1"/>
</dbReference>
<keyword evidence="4" id="KW-1185">Reference proteome</keyword>
<protein>
    <recommendedName>
        <fullName evidence="5">Type II secretion system protein G</fullName>
    </recommendedName>
</protein>
<dbReference type="PANTHER" id="PTHR30093:SF47">
    <property type="entry name" value="TYPE IV PILUS NON-CORE MINOR PILIN PILE"/>
    <property type="match status" value="1"/>
</dbReference>
<sequence>MNVLQIKPCGSTCRGFTLIELMIVVVILGILASAAMPLGEMVAKREKEQALRVALRQIRTAIDAYKQAADEGRIEKKADETGYPRELEDLEQGMEDIKEPDSKTIFFIRRLPRDPWFPDPTTPAAQTWGKRSYASPPDDPAEGKDVYDVYSLSDKVGLNGIPYNQW</sequence>
<dbReference type="PANTHER" id="PTHR30093">
    <property type="entry name" value="GENERAL SECRETION PATHWAY PROTEIN G"/>
    <property type="match status" value="1"/>
</dbReference>
<evidence type="ECO:0008006" key="5">
    <source>
        <dbReference type="Google" id="ProtNLM"/>
    </source>
</evidence>
<dbReference type="Proteomes" id="UP000316473">
    <property type="component" value="Chromosome"/>
</dbReference>
<evidence type="ECO:0000256" key="2">
    <source>
        <dbReference type="SAM" id="Phobius"/>
    </source>
</evidence>
<dbReference type="InterPro" id="IPR012902">
    <property type="entry name" value="N_methyl_site"/>
</dbReference>
<feature type="region of interest" description="Disordered" evidence="1">
    <location>
        <begin position="117"/>
        <end position="145"/>
    </location>
</feature>
<evidence type="ECO:0000256" key="1">
    <source>
        <dbReference type="SAM" id="MobiDB-lite"/>
    </source>
</evidence>
<dbReference type="PROSITE" id="PS00409">
    <property type="entry name" value="PROKAR_NTER_METHYL"/>
    <property type="match status" value="1"/>
</dbReference>
<keyword evidence="2" id="KW-0812">Transmembrane</keyword>
<dbReference type="InterPro" id="IPR045584">
    <property type="entry name" value="Pilin-like"/>
</dbReference>
<keyword evidence="2" id="KW-1133">Transmembrane helix</keyword>
<dbReference type="SUPFAM" id="SSF54523">
    <property type="entry name" value="Pili subunits"/>
    <property type="match status" value="1"/>
</dbReference>
<proteinExistence type="predicted"/>
<dbReference type="KEGG" id="nst:Nstercoris_01276"/>
<dbReference type="AlphaFoldDB" id="A0A4Y1YLK6"/>
<evidence type="ECO:0000313" key="4">
    <source>
        <dbReference type="Proteomes" id="UP000316473"/>
    </source>
</evidence>
<dbReference type="Gene3D" id="3.30.700.10">
    <property type="entry name" value="Glycoprotein, Type 4 Pilin"/>
    <property type="match status" value="1"/>
</dbReference>
<organism evidence="3 4">
    <name type="scientific">Nitrosomonas stercoris</name>
    <dbReference type="NCBI Taxonomy" id="1444684"/>
    <lineage>
        <taxon>Bacteria</taxon>
        <taxon>Pseudomonadati</taxon>
        <taxon>Pseudomonadota</taxon>
        <taxon>Betaproteobacteria</taxon>
        <taxon>Nitrosomonadales</taxon>
        <taxon>Nitrosomonadaceae</taxon>
        <taxon>Nitrosomonas</taxon>
    </lineage>
</organism>
<feature type="transmembrane region" description="Helical" evidence="2">
    <location>
        <begin position="16"/>
        <end position="38"/>
    </location>
</feature>
<gene>
    <name evidence="3" type="ORF">Nstercoris_01276</name>
</gene>